<dbReference type="InterPro" id="IPR038765">
    <property type="entry name" value="Papain-like_cys_pep_sf"/>
</dbReference>
<dbReference type="InterPro" id="IPR052557">
    <property type="entry name" value="CAP/Cytokinesis_protein"/>
</dbReference>
<accession>A0A2I0MNA0</accession>
<evidence type="ECO:0000313" key="4">
    <source>
        <dbReference type="Proteomes" id="UP000053872"/>
    </source>
</evidence>
<feature type="compositionally biased region" description="Basic and acidic residues" evidence="1">
    <location>
        <begin position="1"/>
        <end position="11"/>
    </location>
</feature>
<feature type="compositionally biased region" description="Polar residues" evidence="1">
    <location>
        <begin position="12"/>
        <end position="22"/>
    </location>
</feature>
<dbReference type="Pfam" id="PF01841">
    <property type="entry name" value="Transglut_core"/>
    <property type="match status" value="1"/>
</dbReference>
<name>A0A2I0MNA0_COLLI</name>
<dbReference type="SUPFAM" id="SSF54001">
    <property type="entry name" value="Cysteine proteinases"/>
    <property type="match status" value="1"/>
</dbReference>
<dbReference type="AlphaFoldDB" id="A0A2I0MNA0"/>
<dbReference type="InParanoid" id="A0A2I0MNA0"/>
<keyword evidence="4" id="KW-1185">Reference proteome</keyword>
<dbReference type="KEGG" id="clv:102088440"/>
<evidence type="ECO:0000313" key="3">
    <source>
        <dbReference type="EMBL" id="PKK31163.1"/>
    </source>
</evidence>
<dbReference type="SMART" id="SM00460">
    <property type="entry name" value="TGc"/>
    <property type="match status" value="1"/>
</dbReference>
<dbReference type="PANTHER" id="PTHR46333:SF4">
    <property type="entry name" value="TRANSGLUTAMINASE-LIKE DOMAIN-CONTAINING PROTEIN"/>
    <property type="match status" value="1"/>
</dbReference>
<reference evidence="3 4" key="1">
    <citation type="journal article" date="2013" name="Science">
        <title>Genomic diversity and evolution of the head crest in the rock pigeon.</title>
        <authorList>
            <person name="Shapiro M.D."/>
            <person name="Kronenberg Z."/>
            <person name="Li C."/>
            <person name="Domyan E.T."/>
            <person name="Pan H."/>
            <person name="Campbell M."/>
            <person name="Tan H."/>
            <person name="Huff C.D."/>
            <person name="Hu H."/>
            <person name="Vickrey A.I."/>
            <person name="Nielsen S.C."/>
            <person name="Stringham S.A."/>
            <person name="Hu H."/>
            <person name="Willerslev E."/>
            <person name="Gilbert M.T."/>
            <person name="Yandell M."/>
            <person name="Zhang G."/>
            <person name="Wang J."/>
        </authorList>
    </citation>
    <scope>NUCLEOTIDE SEQUENCE [LARGE SCALE GENOMIC DNA]</scope>
    <source>
        <tissue evidence="3">Blood</tissue>
    </source>
</reference>
<evidence type="ECO:0000259" key="2">
    <source>
        <dbReference type="SMART" id="SM00460"/>
    </source>
</evidence>
<feature type="domain" description="Transglutaminase-like" evidence="2">
    <location>
        <begin position="271"/>
        <end position="340"/>
    </location>
</feature>
<comment type="caution">
    <text evidence="3">The sequence shown here is derived from an EMBL/GenBank/DDBJ whole genome shotgun (WGS) entry which is preliminary data.</text>
</comment>
<dbReference type="Gene3D" id="3.10.620.30">
    <property type="match status" value="1"/>
</dbReference>
<dbReference type="InterPro" id="IPR002931">
    <property type="entry name" value="Transglutaminase-like"/>
</dbReference>
<dbReference type="GO" id="GO:0005737">
    <property type="term" value="C:cytoplasm"/>
    <property type="evidence" value="ECO:0007669"/>
    <property type="project" value="TreeGrafter"/>
</dbReference>
<feature type="region of interest" description="Disordered" evidence="1">
    <location>
        <begin position="1"/>
        <end position="56"/>
    </location>
</feature>
<dbReference type="InterPro" id="IPR056564">
    <property type="entry name" value="Ig-like_KY"/>
</dbReference>
<gene>
    <name evidence="3" type="ORF">A306_00003295</name>
</gene>
<sequence>MKTSYDRDKSSKSQTIKANETIPSHRPKNANHHEKQTTQSVSKAHPRNHRENAMQSRAENVLPGWRGAQMSDVCNGNFPLEHVSEETGYKTSEKLSHQVTNVNRNKEGGLKKVPTTQKVRDEPKDSTSKAVFTFWANKVNNSSKTTTFQKPLQKSSMTARSSFPALLPNEALSSLKEEKQAKKSQRKTRRHLFSDSNVFSHVDAHVLHVSQQLKPGHAGLSIQAIVPLITAKSQSKLETVRAIWFWLCHNIEYDVDGFLGLSQKIHMPEQVLQTGRAVCSGYAHLCQEMCREAGLSCVEVPGFGQSPCSRGGRWCQQQKSSHMWNAVELEGQWCLLDACWGAGTVDAESRLFLPRHDDFFFLTDPEHFIETHWPEDPQWQLLQPPVSREDFEQRVFKTSEFFRLQLSLLSPNTSLLKTAHGEVSVMLGTTHPTEFTYQLSRLQGTTTGEDVGAVHGMMTVSENNVTIKVTPPTKGLFDLMIFARHADSQDPYNWVCSYQIQCLETHNGEKLPENPFHFWGLHQKVRDFGIRESNHKEEMLVAPQGTLLLTLQTSQRLLATYELVNKDLDAVLSKKCLAAQAEEEKLSCHVLCPFQGYYRLSVFVKDLGGNTFRNAANFLIHCLKPVNQNELFPSGLSIHCGSGISSSRHGLSNPSHTSPIITTKVGKCNITFHTLTDVEVVANLSKDKVINAKFPLERYVLVTHLRTKVSVCVVLPESGIYKVALFGRCEDQQDFVHICDYVIRCFSDPSWPPFPRVYSLWRRGCVLLEPRTGVLQEQSWVRFRVKVPKACQVVVLGQEKMVLQQTPNAVWEGDVFTGAKGTQVKLAAKFSQLCSSLEVILAFEVEGGSPATMGCSG</sequence>
<evidence type="ECO:0000256" key="1">
    <source>
        <dbReference type="SAM" id="MobiDB-lite"/>
    </source>
</evidence>
<dbReference type="EMBL" id="AKCR02000006">
    <property type="protein sequence ID" value="PKK31163.1"/>
    <property type="molecule type" value="Genomic_DNA"/>
</dbReference>
<dbReference type="STRING" id="8932.A0A2I0MNA0"/>
<dbReference type="PANTHER" id="PTHR46333">
    <property type="entry name" value="CYTOKINESIS PROTEIN 3"/>
    <property type="match status" value="1"/>
</dbReference>
<dbReference type="Proteomes" id="UP000053872">
    <property type="component" value="Unassembled WGS sequence"/>
</dbReference>
<dbReference type="OrthoDB" id="6129702at2759"/>
<organism evidence="3 4">
    <name type="scientific">Columba livia</name>
    <name type="common">Rock dove</name>
    <dbReference type="NCBI Taxonomy" id="8932"/>
    <lineage>
        <taxon>Eukaryota</taxon>
        <taxon>Metazoa</taxon>
        <taxon>Chordata</taxon>
        <taxon>Craniata</taxon>
        <taxon>Vertebrata</taxon>
        <taxon>Euteleostomi</taxon>
        <taxon>Archelosauria</taxon>
        <taxon>Archosauria</taxon>
        <taxon>Dinosauria</taxon>
        <taxon>Saurischia</taxon>
        <taxon>Theropoda</taxon>
        <taxon>Coelurosauria</taxon>
        <taxon>Aves</taxon>
        <taxon>Neognathae</taxon>
        <taxon>Neoaves</taxon>
        <taxon>Columbimorphae</taxon>
        <taxon>Columbiformes</taxon>
        <taxon>Columbidae</taxon>
        <taxon>Columba</taxon>
    </lineage>
</organism>
<protein>
    <submittedName>
        <fullName evidence="3">Kyphoscoliosis peptidase-like</fullName>
    </submittedName>
</protein>
<dbReference type="Pfam" id="PF23265">
    <property type="entry name" value="Ig-like_KY"/>
    <property type="match status" value="3"/>
</dbReference>
<proteinExistence type="predicted"/>